<dbReference type="Gene3D" id="1.10.287.1490">
    <property type="match status" value="1"/>
</dbReference>
<dbReference type="GO" id="GO:0030870">
    <property type="term" value="C:Mre11 complex"/>
    <property type="evidence" value="ECO:0007669"/>
    <property type="project" value="TreeGrafter"/>
</dbReference>
<dbReference type="EMBL" id="HBEU01000607">
    <property type="protein sequence ID" value="CAD8574270.1"/>
    <property type="molecule type" value="Transcribed_RNA"/>
</dbReference>
<dbReference type="GO" id="GO:0043047">
    <property type="term" value="F:single-stranded telomeric DNA binding"/>
    <property type="evidence" value="ECO:0007669"/>
    <property type="project" value="TreeGrafter"/>
</dbReference>
<proteinExistence type="predicted"/>
<name>A0A7S0KB03_9STRA</name>
<feature type="coiled-coil region" evidence="1">
    <location>
        <begin position="725"/>
        <end position="793"/>
    </location>
</feature>
<protein>
    <recommendedName>
        <fullName evidence="3">Zinc-hook domain-containing protein</fullName>
    </recommendedName>
</protein>
<feature type="coiled-coil region" evidence="1">
    <location>
        <begin position="533"/>
        <end position="612"/>
    </location>
</feature>
<dbReference type="GO" id="GO:0003691">
    <property type="term" value="F:double-stranded telomeric DNA binding"/>
    <property type="evidence" value="ECO:0007669"/>
    <property type="project" value="TreeGrafter"/>
</dbReference>
<feature type="coiled-coil region" evidence="1">
    <location>
        <begin position="86"/>
        <end position="120"/>
    </location>
</feature>
<evidence type="ECO:0008006" key="3">
    <source>
        <dbReference type="Google" id="ProtNLM"/>
    </source>
</evidence>
<keyword evidence="1" id="KW-0175">Coiled coil</keyword>
<dbReference type="GO" id="GO:0006302">
    <property type="term" value="P:double-strand break repair"/>
    <property type="evidence" value="ECO:0007669"/>
    <property type="project" value="TreeGrafter"/>
</dbReference>
<sequence>MTKGRLEHEVGRHVNCIKDRDTVLKRIASKYNISLHIEIEDSDDLPDSEIVRFSDRLVNLEQSLNDDVKEIGSRRQQKDDEIQAEITELNSAIHTLDADVARVKKERTNAESELKILSSENTRGSKVRKHDVDEARRTYEGAVKDRDEANGSNQLNQILKDLNSNKSELATVRQKLADEKDVLSELQKYLQRRNDIKLLEGQIISEKERLREAFSEHKYLFEAHGFNASPDDLSSLEVLSNAVRDAKIQKTKLMEASNSDLAKKREAYTKVNALLDNENRQGARIRQEIKKLRSATDKAKIIVSEFCKLQEERNITGDASISPDVKPQEFLSRIDDELNGLLGGADDPQVVHKIIEALLGIAAENMVCPCCKRGMDVDEGQAFADNMKALQREKSELFINLQSQATRNNAMREKYESWKYQLVNNDTYSSWQKSLSLKEDLIGINVNISNYQRDRNEARDELKHCESLVDDLRTELQTLETAFLEASRLRDDAVRINEKEVDIKGKKRSLEAVMAMSIEGSDSRSLEAVEASISSLDSKQDQLSKTRERLMDEQTKLNKRIQFLNDRVSNTQEELSQKEKKFAKDCEAAARKQQLNENVSKLMQDLRRYQQEQPPLRQRLREKETDKQRIRDDFFEEEGIARENLDKFLGQKSHFTRLNRDIERFRVSGKDQELVKVRNSVMTANEEIAEMVESKSRLEIERNNLLSIVRESAQYRNSILDGIQYLKAMKQEEKLENDISQLTEELKARSDIDDAAQKMHESNERLDEFIVEKSRCEGKLIALRDTLENLESKLSTREYKDIDERHRVKMIEFETTSIAVKDLEVYHNALDQALLQYHGMKIEDINKIIKDLWQVCYKGEDITNIKLVSDSGGKASKSYNYRVVMTKNGSTQLDMRGRCSAGQRVLAAIVIRLALAETFCLNCGVMTLDEPTTNLDYENKQGLAIALSQIIINRSNQSNFQLVIITHDEPFVSMLKQELSASPEIPMPERYFQVSREPADDGKYYSKITAVDWDEI</sequence>
<dbReference type="SUPFAM" id="SSF52540">
    <property type="entry name" value="P-loop containing nucleoside triphosphate hydrolases"/>
    <property type="match status" value="1"/>
</dbReference>
<dbReference type="GO" id="GO:0070192">
    <property type="term" value="P:chromosome organization involved in meiotic cell cycle"/>
    <property type="evidence" value="ECO:0007669"/>
    <property type="project" value="TreeGrafter"/>
</dbReference>
<dbReference type="GO" id="GO:0000722">
    <property type="term" value="P:telomere maintenance via recombination"/>
    <property type="evidence" value="ECO:0007669"/>
    <property type="project" value="TreeGrafter"/>
</dbReference>
<feature type="coiled-coil region" evidence="1">
    <location>
        <begin position="448"/>
        <end position="489"/>
    </location>
</feature>
<gene>
    <name evidence="2" type="ORF">LDAN0322_LOCUS414</name>
</gene>
<organism evidence="2">
    <name type="scientific">Leptocylindrus aporus</name>
    <dbReference type="NCBI Taxonomy" id="1398097"/>
    <lineage>
        <taxon>Eukaryota</taxon>
        <taxon>Sar</taxon>
        <taxon>Stramenopiles</taxon>
        <taxon>Ochrophyta</taxon>
        <taxon>Bacillariophyta</taxon>
        <taxon>Coscinodiscophyceae</taxon>
        <taxon>Chaetocerotophycidae</taxon>
        <taxon>Leptocylindrales</taxon>
        <taxon>Leptocylindraceae</taxon>
        <taxon>Leptocylindrus</taxon>
    </lineage>
</organism>
<dbReference type="PANTHER" id="PTHR18867:SF12">
    <property type="entry name" value="DNA REPAIR PROTEIN RAD50"/>
    <property type="match status" value="1"/>
</dbReference>
<dbReference type="GO" id="GO:0000794">
    <property type="term" value="C:condensed nuclear chromosome"/>
    <property type="evidence" value="ECO:0007669"/>
    <property type="project" value="TreeGrafter"/>
</dbReference>
<dbReference type="GO" id="GO:0007004">
    <property type="term" value="P:telomere maintenance via telomerase"/>
    <property type="evidence" value="ECO:0007669"/>
    <property type="project" value="TreeGrafter"/>
</dbReference>
<dbReference type="GO" id="GO:0051880">
    <property type="term" value="F:G-quadruplex DNA binding"/>
    <property type="evidence" value="ECO:0007669"/>
    <property type="project" value="TreeGrafter"/>
</dbReference>
<dbReference type="InterPro" id="IPR027417">
    <property type="entry name" value="P-loop_NTPase"/>
</dbReference>
<evidence type="ECO:0000256" key="1">
    <source>
        <dbReference type="SAM" id="Coils"/>
    </source>
</evidence>
<feature type="coiled-coil region" evidence="1">
    <location>
        <begin position="236"/>
        <end position="295"/>
    </location>
</feature>
<dbReference type="Gene3D" id="3.40.50.300">
    <property type="entry name" value="P-loop containing nucleotide triphosphate hydrolases"/>
    <property type="match status" value="1"/>
</dbReference>
<dbReference type="AlphaFoldDB" id="A0A7S0KB03"/>
<reference evidence="2" key="1">
    <citation type="submission" date="2021-01" db="EMBL/GenBank/DDBJ databases">
        <authorList>
            <person name="Corre E."/>
            <person name="Pelletier E."/>
            <person name="Niang G."/>
            <person name="Scheremetjew M."/>
            <person name="Finn R."/>
            <person name="Kale V."/>
            <person name="Holt S."/>
            <person name="Cochrane G."/>
            <person name="Meng A."/>
            <person name="Brown T."/>
            <person name="Cohen L."/>
        </authorList>
    </citation>
    <scope>NUCLEOTIDE SEQUENCE</scope>
    <source>
        <strain evidence="2">B651</strain>
    </source>
</reference>
<evidence type="ECO:0000313" key="2">
    <source>
        <dbReference type="EMBL" id="CAD8574270.1"/>
    </source>
</evidence>
<dbReference type="PANTHER" id="PTHR18867">
    <property type="entry name" value="RAD50"/>
    <property type="match status" value="1"/>
</dbReference>
<accession>A0A7S0KB03</accession>